<dbReference type="Gene3D" id="3.40.50.1240">
    <property type="entry name" value="Phosphoglycerate mutase-like"/>
    <property type="match status" value="1"/>
</dbReference>
<dbReference type="OrthoDB" id="4697614at2"/>
<evidence type="ECO:0000256" key="3">
    <source>
        <dbReference type="PIRSR" id="PIRSR613078-1"/>
    </source>
</evidence>
<feature type="active site" description="Proton donor/acceptor" evidence="3">
    <location>
        <position position="103"/>
    </location>
</feature>
<dbReference type="KEGG" id="jme:EEW87_009490"/>
<dbReference type="InterPro" id="IPR029033">
    <property type="entry name" value="His_PPase_superfam"/>
</dbReference>
<evidence type="ECO:0000256" key="1">
    <source>
        <dbReference type="ARBA" id="ARBA00023152"/>
    </source>
</evidence>
<dbReference type="CDD" id="cd07067">
    <property type="entry name" value="HP_PGM_like"/>
    <property type="match status" value="1"/>
</dbReference>
<accession>A0A5P8FLP9</accession>
<dbReference type="InterPro" id="IPR001345">
    <property type="entry name" value="PG/BPGM_mutase_AS"/>
</dbReference>
<dbReference type="InterPro" id="IPR050275">
    <property type="entry name" value="PGM_Phosphatase"/>
</dbReference>
<keyword evidence="2" id="KW-0413">Isomerase</keyword>
<dbReference type="PANTHER" id="PTHR48100:SF1">
    <property type="entry name" value="HISTIDINE PHOSPHATASE FAMILY PROTEIN-RELATED"/>
    <property type="match status" value="1"/>
</dbReference>
<reference evidence="5 6" key="1">
    <citation type="submission" date="2019-09" db="EMBL/GenBank/DDBJ databases">
        <title>Complete Genome Sequence of Janibacter melonis M714 with both human health impact and industrial applications.</title>
        <authorList>
            <person name="Jin M."/>
            <person name="Zhao Q.R."/>
        </authorList>
    </citation>
    <scope>NUCLEOTIDE SEQUENCE [LARGE SCALE GENOMIC DNA]</scope>
    <source>
        <strain evidence="5 6">M714</strain>
    </source>
</reference>
<evidence type="ECO:0000256" key="4">
    <source>
        <dbReference type="PIRSR" id="PIRSR613078-2"/>
    </source>
</evidence>
<sequence length="202" mass="22339">MTRVSPTHVHLVRHGESTWNRDGRVQGAYCGADQAELTATGRADAARAGLTLGSRIGVPRGERSLWLWSSDLRRALETAQVLAVALRPSGWTASVRHEPGLREQSLGDLEGREARTLRAEPVPEGEHVSEVRWGGGESMHDVFERVGAWLAPALLEQREHLVVISHEHTIRAALAWLRSTSHRDVDWDEPVPPGSVTTHEVR</sequence>
<feature type="active site" description="Tele-phosphohistidine intermediate" evidence="3">
    <location>
        <position position="14"/>
    </location>
</feature>
<dbReference type="GO" id="GO:0016791">
    <property type="term" value="F:phosphatase activity"/>
    <property type="evidence" value="ECO:0007669"/>
    <property type="project" value="TreeGrafter"/>
</dbReference>
<dbReference type="Pfam" id="PF00300">
    <property type="entry name" value="His_Phos_1"/>
    <property type="match status" value="1"/>
</dbReference>
<evidence type="ECO:0000313" key="6">
    <source>
        <dbReference type="Proteomes" id="UP000271708"/>
    </source>
</evidence>
<name>A0A5P8FLP9_9MICO</name>
<dbReference type="PROSITE" id="PS00175">
    <property type="entry name" value="PG_MUTASE"/>
    <property type="match status" value="1"/>
</dbReference>
<feature type="binding site" evidence="4">
    <location>
        <position position="74"/>
    </location>
    <ligand>
        <name>substrate</name>
    </ligand>
</feature>
<gene>
    <name evidence="5" type="ORF">EEW87_009490</name>
</gene>
<dbReference type="EMBL" id="CP044548">
    <property type="protein sequence ID" value="QFQ30476.1"/>
    <property type="molecule type" value="Genomic_DNA"/>
</dbReference>
<protein>
    <submittedName>
        <fullName evidence="5">Histidine phosphatase family protein</fullName>
    </submittedName>
</protein>
<dbReference type="InterPro" id="IPR013078">
    <property type="entry name" value="His_Pase_superF_clade-1"/>
</dbReference>
<dbReference type="SMART" id="SM00855">
    <property type="entry name" value="PGAM"/>
    <property type="match status" value="1"/>
</dbReference>
<dbReference type="SUPFAM" id="SSF53254">
    <property type="entry name" value="Phosphoglycerate mutase-like"/>
    <property type="match status" value="1"/>
</dbReference>
<evidence type="ECO:0000313" key="5">
    <source>
        <dbReference type="EMBL" id="QFQ30476.1"/>
    </source>
</evidence>
<dbReference type="Proteomes" id="UP000271708">
    <property type="component" value="Chromosome"/>
</dbReference>
<proteinExistence type="predicted"/>
<dbReference type="PANTHER" id="PTHR48100">
    <property type="entry name" value="BROAD-SPECIFICITY PHOSPHATASE YOR283W-RELATED"/>
    <property type="match status" value="1"/>
</dbReference>
<feature type="binding site" evidence="4">
    <location>
        <begin position="13"/>
        <end position="20"/>
    </location>
    <ligand>
        <name>substrate</name>
    </ligand>
</feature>
<dbReference type="GO" id="GO:0005737">
    <property type="term" value="C:cytoplasm"/>
    <property type="evidence" value="ECO:0007669"/>
    <property type="project" value="TreeGrafter"/>
</dbReference>
<keyword evidence="1" id="KW-0324">Glycolysis</keyword>
<dbReference type="PIRSF" id="PIRSF000709">
    <property type="entry name" value="6PFK_2-Ptase"/>
    <property type="match status" value="1"/>
</dbReference>
<dbReference type="AlphaFoldDB" id="A0A5P8FLP9"/>
<evidence type="ECO:0000256" key="2">
    <source>
        <dbReference type="ARBA" id="ARBA00023235"/>
    </source>
</evidence>
<organism evidence="5 6">
    <name type="scientific">Janibacter melonis</name>
    <dbReference type="NCBI Taxonomy" id="262209"/>
    <lineage>
        <taxon>Bacteria</taxon>
        <taxon>Bacillati</taxon>
        <taxon>Actinomycetota</taxon>
        <taxon>Actinomycetes</taxon>
        <taxon>Micrococcales</taxon>
        <taxon>Intrasporangiaceae</taxon>
        <taxon>Janibacter</taxon>
    </lineage>
</organism>